<dbReference type="AlphaFoldDB" id="A0A4S2CC50"/>
<dbReference type="PANTHER" id="PTHR33797:SF2">
    <property type="entry name" value="ORGANIC HYDROPEROXIDE RESISTANCE PROTEIN-LIKE"/>
    <property type="match status" value="1"/>
</dbReference>
<dbReference type="InterPro" id="IPR003718">
    <property type="entry name" value="OsmC/Ohr_fam"/>
</dbReference>
<evidence type="ECO:0000313" key="3">
    <source>
        <dbReference type="EMBL" id="VTQ58768.1"/>
    </source>
</evidence>
<gene>
    <name evidence="3" type="primary">ohrB_1</name>
    <name evidence="2" type="ORF">EB03_02095</name>
    <name evidence="3" type="ORF">NCTC12204_00220</name>
</gene>
<dbReference type="EMBL" id="LESJ01000006">
    <property type="protein sequence ID" value="RBT67331.1"/>
    <property type="molecule type" value="Genomic_DNA"/>
</dbReference>
<dbReference type="EMBL" id="CABEEP010000001">
    <property type="protein sequence ID" value="VTQ58768.1"/>
    <property type="molecule type" value="Genomic_DNA"/>
</dbReference>
<dbReference type="InterPro" id="IPR015946">
    <property type="entry name" value="KH_dom-like_a/b"/>
</dbReference>
<evidence type="ECO:0000256" key="1">
    <source>
        <dbReference type="ARBA" id="ARBA00007378"/>
    </source>
</evidence>
<dbReference type="Pfam" id="PF02566">
    <property type="entry name" value="OsmC"/>
    <property type="match status" value="1"/>
</dbReference>
<reference evidence="2 4" key="1">
    <citation type="submission" date="2015-06" db="EMBL/GenBank/DDBJ databases">
        <title>The Genome Sequence of Enterococcus hirae 88EA1.</title>
        <authorList>
            <consortium name="The Broad Institute Genomics Platform"/>
            <consortium name="The Broad Institute Genome Sequencing Center for Infectious Disease"/>
            <person name="Earl A.M."/>
            <person name="Van Tyne D."/>
            <person name="Lebreton F."/>
            <person name="Saavedra J.T."/>
            <person name="Gilmore M.S."/>
            <person name="Manson McGuire A."/>
            <person name="Clock S."/>
            <person name="Crupain M."/>
            <person name="Rangan U."/>
            <person name="Young S."/>
            <person name="Abouelleil A."/>
            <person name="Cao P."/>
            <person name="Chapman S.B."/>
            <person name="Griggs A."/>
            <person name="Priest M."/>
            <person name="Shea T."/>
            <person name="Wortman J."/>
            <person name="Nusbaum C."/>
            <person name="Birren B."/>
        </authorList>
    </citation>
    <scope>NUCLEOTIDE SEQUENCE [LARGE SCALE GENOMIC DNA]</scope>
    <source>
        <strain evidence="2 4">88EA1</strain>
    </source>
</reference>
<comment type="similarity">
    <text evidence="1">Belongs to the OsmC/Ohr family.</text>
</comment>
<reference evidence="3 5" key="2">
    <citation type="submission" date="2019-05" db="EMBL/GenBank/DDBJ databases">
        <authorList>
            <consortium name="Pathogen Informatics"/>
        </authorList>
    </citation>
    <scope>NUCLEOTIDE SEQUENCE [LARGE SCALE GENOMIC DNA]</scope>
    <source>
        <strain evidence="3 5">NCTC12204</strain>
    </source>
</reference>
<dbReference type="PANTHER" id="PTHR33797">
    <property type="entry name" value="ORGANIC HYDROPEROXIDE RESISTANCE PROTEIN-LIKE"/>
    <property type="match status" value="1"/>
</dbReference>
<dbReference type="InterPro" id="IPR036102">
    <property type="entry name" value="OsmC/Ohrsf"/>
</dbReference>
<comment type="caution">
    <text evidence="3">The sequence shown here is derived from an EMBL/GenBank/DDBJ whole genome shotgun (WGS) entry which is preliminary data.</text>
</comment>
<sequence length="138" mass="15128">MSKIYEVATINTGGRSGKIYSQEKKFLYDVAAPGTQNTDATNPEELFAAAYSACFNGALELVLSRKNINQPSSVKANVALLNHGEADFTIEVLLTVFIKDMPKDEAIRFVEEADQVCPYSKALRGNVTVNLEISDTDF</sequence>
<evidence type="ECO:0000313" key="2">
    <source>
        <dbReference type="EMBL" id="RBT67331.1"/>
    </source>
</evidence>
<dbReference type="Proteomes" id="UP000253498">
    <property type="component" value="Unassembled WGS sequence"/>
</dbReference>
<dbReference type="NCBIfam" id="TIGR03561">
    <property type="entry name" value="organ_hyd_perox"/>
    <property type="match status" value="1"/>
</dbReference>
<dbReference type="SUPFAM" id="SSF82784">
    <property type="entry name" value="OsmC-like"/>
    <property type="match status" value="1"/>
</dbReference>
<organism evidence="3 5">
    <name type="scientific">Enterococcus hirae</name>
    <dbReference type="NCBI Taxonomy" id="1354"/>
    <lineage>
        <taxon>Bacteria</taxon>
        <taxon>Bacillati</taxon>
        <taxon>Bacillota</taxon>
        <taxon>Bacilli</taxon>
        <taxon>Lactobacillales</taxon>
        <taxon>Enterococcaceae</taxon>
        <taxon>Enterococcus</taxon>
    </lineage>
</organism>
<dbReference type="RefSeq" id="WP_010736880.1">
    <property type="nucleotide sequence ID" value="NZ_AP027299.1"/>
</dbReference>
<dbReference type="GO" id="GO:0006979">
    <property type="term" value="P:response to oxidative stress"/>
    <property type="evidence" value="ECO:0007669"/>
    <property type="project" value="InterPro"/>
</dbReference>
<dbReference type="Proteomes" id="UP000352698">
    <property type="component" value="Unassembled WGS sequence"/>
</dbReference>
<accession>A0A4S2CC50</accession>
<proteinExistence type="inferred from homology"/>
<dbReference type="Gene3D" id="3.30.300.20">
    <property type="match status" value="1"/>
</dbReference>
<protein>
    <submittedName>
        <fullName evidence="3">Organic hydroperoxide resistance protein</fullName>
    </submittedName>
</protein>
<evidence type="ECO:0000313" key="5">
    <source>
        <dbReference type="Proteomes" id="UP000352698"/>
    </source>
</evidence>
<dbReference type="InterPro" id="IPR019953">
    <property type="entry name" value="OHR"/>
</dbReference>
<evidence type="ECO:0000313" key="4">
    <source>
        <dbReference type="Proteomes" id="UP000253498"/>
    </source>
</evidence>
<name>A0A4S2CC50_ENTHR</name>